<keyword evidence="1" id="KW-0812">Transmembrane</keyword>
<feature type="transmembrane region" description="Helical" evidence="1">
    <location>
        <begin position="101"/>
        <end position="123"/>
    </location>
</feature>
<organism evidence="2">
    <name type="scientific">Tanacetum cinerariifolium</name>
    <name type="common">Dalmatian daisy</name>
    <name type="synonym">Chrysanthemum cinerariifolium</name>
    <dbReference type="NCBI Taxonomy" id="118510"/>
    <lineage>
        <taxon>Eukaryota</taxon>
        <taxon>Viridiplantae</taxon>
        <taxon>Streptophyta</taxon>
        <taxon>Embryophyta</taxon>
        <taxon>Tracheophyta</taxon>
        <taxon>Spermatophyta</taxon>
        <taxon>Magnoliopsida</taxon>
        <taxon>eudicotyledons</taxon>
        <taxon>Gunneridae</taxon>
        <taxon>Pentapetalae</taxon>
        <taxon>asterids</taxon>
        <taxon>campanulids</taxon>
        <taxon>Asterales</taxon>
        <taxon>Asteraceae</taxon>
        <taxon>Asteroideae</taxon>
        <taxon>Anthemideae</taxon>
        <taxon>Anthemidinae</taxon>
        <taxon>Tanacetum</taxon>
    </lineage>
</organism>
<sequence>MDLVVVCTSTSTKLRLLGGPANVEFNFSSELVIKRVVKTIVLMDTIVKINDPQWELLLLRACVGISKLCFAMCTRSLWVFEMAQRCFDAALRSSLERIATTFRHGFVFLLAGLAASTLWGYLWRPCCISCVGIIGIKHRHNVVRDTLVDICFRSGISPGKEVDNGFGGGCDKPLRPANMLLYSWDIGLDVCVDLTWSSPLTQTGMVDFVSGRAVIEAAQRKRVKYNAKCADIRYSFLHFSFSSFGELGKDVVTLLKRVQKVFMIQDIGSCVVVHIYSRISFTTVRGLRP</sequence>
<proteinExistence type="predicted"/>
<protein>
    <submittedName>
        <fullName evidence="2">Uncharacterized protein</fullName>
    </submittedName>
</protein>
<accession>A0A6L2KDZ4</accession>
<comment type="caution">
    <text evidence="2">The sequence shown here is derived from an EMBL/GenBank/DDBJ whole genome shotgun (WGS) entry which is preliminary data.</text>
</comment>
<evidence type="ECO:0000256" key="1">
    <source>
        <dbReference type="SAM" id="Phobius"/>
    </source>
</evidence>
<dbReference type="EMBL" id="BKCJ010002307">
    <property type="protein sequence ID" value="GEU47681.1"/>
    <property type="molecule type" value="Genomic_DNA"/>
</dbReference>
<keyword evidence="1" id="KW-0472">Membrane</keyword>
<gene>
    <name evidence="2" type="ORF">Tci_019659</name>
</gene>
<keyword evidence="1" id="KW-1133">Transmembrane helix</keyword>
<name>A0A6L2KDZ4_TANCI</name>
<evidence type="ECO:0000313" key="2">
    <source>
        <dbReference type="EMBL" id="GEU47681.1"/>
    </source>
</evidence>
<reference evidence="2" key="1">
    <citation type="journal article" date="2019" name="Sci. Rep.">
        <title>Draft genome of Tanacetum cinerariifolium, the natural source of mosquito coil.</title>
        <authorList>
            <person name="Yamashiro T."/>
            <person name="Shiraishi A."/>
            <person name="Satake H."/>
            <person name="Nakayama K."/>
        </authorList>
    </citation>
    <scope>NUCLEOTIDE SEQUENCE</scope>
</reference>
<dbReference type="PANTHER" id="PTHR48462:SF1">
    <property type="entry name" value="PROTEIN, PUTATIVE-RELATED"/>
    <property type="match status" value="1"/>
</dbReference>
<dbReference type="AlphaFoldDB" id="A0A6L2KDZ4"/>
<dbReference type="PANTHER" id="PTHR48462">
    <property type="entry name" value="PROTEIN, PUTATIVE-RELATED"/>
    <property type="match status" value="1"/>
</dbReference>